<dbReference type="InterPro" id="IPR027417">
    <property type="entry name" value="P-loop_NTPase"/>
</dbReference>
<keyword evidence="12" id="KW-0547">Nucleotide-binding</keyword>
<dbReference type="EMBL" id="JAXOFX010000021">
    <property type="protein sequence ID" value="MDZ5474211.1"/>
    <property type="molecule type" value="Genomic_DNA"/>
</dbReference>
<evidence type="ECO:0000256" key="12">
    <source>
        <dbReference type="ARBA" id="ARBA00022741"/>
    </source>
</evidence>
<dbReference type="SUPFAM" id="SSF52540">
    <property type="entry name" value="P-loop containing nucleoside triphosphate hydrolases"/>
    <property type="match status" value="1"/>
</dbReference>
<dbReference type="GO" id="GO:0043752">
    <property type="term" value="F:adenosylcobinamide kinase activity"/>
    <property type="evidence" value="ECO:0007669"/>
    <property type="project" value="UniProtKB-EC"/>
</dbReference>
<keyword evidence="15" id="KW-0342">GTP-binding</keyword>
<keyword evidence="14" id="KW-0067">ATP-binding</keyword>
<comment type="pathway">
    <text evidence="6">Cofactor biosynthesis; adenosylcobalamin biosynthesis; adenosylcobalamin from cob(II)yrinate a,c-diamide: step 5/7.</text>
</comment>
<evidence type="ECO:0000256" key="8">
    <source>
        <dbReference type="ARBA" id="ARBA00012016"/>
    </source>
</evidence>
<evidence type="ECO:0000256" key="13">
    <source>
        <dbReference type="ARBA" id="ARBA00022777"/>
    </source>
</evidence>
<evidence type="ECO:0000256" key="10">
    <source>
        <dbReference type="ARBA" id="ARBA00022573"/>
    </source>
</evidence>
<keyword evidence="10" id="KW-0169">Cobalamin biosynthesis</keyword>
<evidence type="ECO:0000256" key="4">
    <source>
        <dbReference type="ARBA" id="ARBA00003889"/>
    </source>
</evidence>
<evidence type="ECO:0000256" key="11">
    <source>
        <dbReference type="ARBA" id="ARBA00022679"/>
    </source>
</evidence>
<reference evidence="18 19" key="1">
    <citation type="submission" date="2023-11" db="EMBL/GenBank/DDBJ databases">
        <title>Bacillus jintuensis, isolated from a mudflat on the Beibu Gulf coast.</title>
        <authorList>
            <person name="Li M."/>
        </authorList>
    </citation>
    <scope>NUCLEOTIDE SEQUENCE [LARGE SCALE GENOMIC DNA]</scope>
    <source>
        <strain evidence="18 19">31A1R</strain>
    </source>
</reference>
<dbReference type="PANTHER" id="PTHR34848">
    <property type="match status" value="1"/>
</dbReference>
<dbReference type="EC" id="2.7.7.62" evidence="9"/>
<comment type="caution">
    <text evidence="18">The sequence shown here is derived from an EMBL/GenBank/DDBJ whole genome shotgun (WGS) entry which is preliminary data.</text>
</comment>
<evidence type="ECO:0000256" key="6">
    <source>
        <dbReference type="ARBA" id="ARBA00005159"/>
    </source>
</evidence>
<sequence length="191" mass="21953">MANTSRLVFVTGGVRSGKSSFAERLAEMESIRTEGSLHYIATGVNSDSEMAKRIVRHQQERTNSELDWNTWEQSHNVGNLAPKFSNKDIILLDCLTTLLNNEFFTRHQDWDEKFQLEVQDWILTGIDQLREKCHTLIVVSNELLHEGLLNNDLVFIYGRLIGRLHQQLVTNADQAYLIESGIPILMKGERR</sequence>
<comment type="pathway">
    <text evidence="5">Cofactor biosynthesis; adenosylcobalamin biosynthesis; adenosylcobalamin from cob(II)yrinate a,c-diamide: step 6/7.</text>
</comment>
<name>A0ABU5J4E3_9BACI</name>
<dbReference type="Pfam" id="PF02283">
    <property type="entry name" value="CobU"/>
    <property type="match status" value="1"/>
</dbReference>
<dbReference type="Proteomes" id="UP001290455">
    <property type="component" value="Unassembled WGS sequence"/>
</dbReference>
<comment type="similarity">
    <text evidence="7">Belongs to the CobU/CobP family.</text>
</comment>
<evidence type="ECO:0000256" key="3">
    <source>
        <dbReference type="ARBA" id="ARBA00001522"/>
    </source>
</evidence>
<comment type="catalytic activity">
    <reaction evidence="2">
        <text>adenosylcob(III)inamide phosphate + GTP + H(+) = adenosylcob(III)inamide-GDP + diphosphate</text>
        <dbReference type="Rhea" id="RHEA:22712"/>
        <dbReference type="ChEBI" id="CHEBI:15378"/>
        <dbReference type="ChEBI" id="CHEBI:33019"/>
        <dbReference type="ChEBI" id="CHEBI:37565"/>
        <dbReference type="ChEBI" id="CHEBI:58502"/>
        <dbReference type="ChEBI" id="CHEBI:60487"/>
        <dbReference type="EC" id="2.7.7.62"/>
    </reaction>
</comment>
<evidence type="ECO:0000256" key="15">
    <source>
        <dbReference type="ARBA" id="ARBA00023134"/>
    </source>
</evidence>
<keyword evidence="11 18" id="KW-0808">Transferase</keyword>
<keyword evidence="18" id="KW-0548">Nucleotidyltransferase</keyword>
<dbReference type="RefSeq" id="WP_322448504.1">
    <property type="nucleotide sequence ID" value="NZ_JAXOFX010000021.1"/>
</dbReference>
<dbReference type="PIRSF" id="PIRSF006135">
    <property type="entry name" value="CobU"/>
    <property type="match status" value="1"/>
</dbReference>
<organism evidence="18 19">
    <name type="scientific">Robertmurraya mangrovi</name>
    <dbReference type="NCBI Taxonomy" id="3098077"/>
    <lineage>
        <taxon>Bacteria</taxon>
        <taxon>Bacillati</taxon>
        <taxon>Bacillota</taxon>
        <taxon>Bacilli</taxon>
        <taxon>Bacillales</taxon>
        <taxon>Bacillaceae</taxon>
        <taxon>Robertmurraya</taxon>
    </lineage>
</organism>
<evidence type="ECO:0000256" key="7">
    <source>
        <dbReference type="ARBA" id="ARBA00007490"/>
    </source>
</evidence>
<evidence type="ECO:0000256" key="9">
    <source>
        <dbReference type="ARBA" id="ARBA00012523"/>
    </source>
</evidence>
<keyword evidence="19" id="KW-1185">Reference proteome</keyword>
<evidence type="ECO:0000256" key="1">
    <source>
        <dbReference type="ARBA" id="ARBA00000312"/>
    </source>
</evidence>
<evidence type="ECO:0000313" key="19">
    <source>
        <dbReference type="Proteomes" id="UP001290455"/>
    </source>
</evidence>
<dbReference type="Gene3D" id="3.40.50.300">
    <property type="entry name" value="P-loop containing nucleotide triphosphate hydrolases"/>
    <property type="match status" value="1"/>
</dbReference>
<comment type="catalytic activity">
    <reaction evidence="1">
        <text>adenosylcob(III)inamide + ATP = adenosylcob(III)inamide phosphate + ADP + H(+)</text>
        <dbReference type="Rhea" id="RHEA:15769"/>
        <dbReference type="ChEBI" id="CHEBI:2480"/>
        <dbReference type="ChEBI" id="CHEBI:15378"/>
        <dbReference type="ChEBI" id="CHEBI:30616"/>
        <dbReference type="ChEBI" id="CHEBI:58502"/>
        <dbReference type="ChEBI" id="CHEBI:456216"/>
        <dbReference type="EC" id="2.7.1.156"/>
    </reaction>
</comment>
<evidence type="ECO:0000256" key="5">
    <source>
        <dbReference type="ARBA" id="ARBA00004692"/>
    </source>
</evidence>
<accession>A0ABU5J4E3</accession>
<dbReference type="CDD" id="cd00544">
    <property type="entry name" value="CobU"/>
    <property type="match status" value="1"/>
</dbReference>
<dbReference type="PANTHER" id="PTHR34848:SF1">
    <property type="entry name" value="BIFUNCTIONAL ADENOSYLCOBALAMIN BIOSYNTHESIS PROTEIN COBU"/>
    <property type="match status" value="1"/>
</dbReference>
<evidence type="ECO:0000313" key="18">
    <source>
        <dbReference type="EMBL" id="MDZ5474211.1"/>
    </source>
</evidence>
<comment type="catalytic activity">
    <reaction evidence="3">
        <text>adenosylcob(III)inamide + GTP = adenosylcob(III)inamide phosphate + GDP + H(+)</text>
        <dbReference type="Rhea" id="RHEA:15765"/>
        <dbReference type="ChEBI" id="CHEBI:2480"/>
        <dbReference type="ChEBI" id="CHEBI:15378"/>
        <dbReference type="ChEBI" id="CHEBI:37565"/>
        <dbReference type="ChEBI" id="CHEBI:58189"/>
        <dbReference type="ChEBI" id="CHEBI:58502"/>
        <dbReference type="EC" id="2.7.1.156"/>
    </reaction>
</comment>
<keyword evidence="13 18" id="KW-0418">Kinase</keyword>
<gene>
    <name evidence="18" type="ORF">SM124_21175</name>
</gene>
<comment type="function">
    <text evidence="4">Catalyzes ATP-dependent phosphorylation of adenosylcobinamide and addition of GMP to adenosylcobinamide phosphate.</text>
</comment>
<evidence type="ECO:0000256" key="2">
    <source>
        <dbReference type="ARBA" id="ARBA00000711"/>
    </source>
</evidence>
<evidence type="ECO:0000256" key="16">
    <source>
        <dbReference type="ARBA" id="ARBA00029570"/>
    </source>
</evidence>
<proteinExistence type="inferred from homology"/>
<evidence type="ECO:0000256" key="17">
    <source>
        <dbReference type="ARBA" id="ARBA00030571"/>
    </source>
</evidence>
<dbReference type="EC" id="2.7.1.156" evidence="8"/>
<dbReference type="InterPro" id="IPR003203">
    <property type="entry name" value="CobU/CobP"/>
</dbReference>
<protein>
    <recommendedName>
        <fullName evidence="16">Adenosylcobinamide kinase</fullName>
        <ecNumber evidence="8">2.7.1.156</ecNumber>
        <ecNumber evidence="9">2.7.7.62</ecNumber>
    </recommendedName>
    <alternativeName>
        <fullName evidence="17">Adenosylcobinamide-phosphate guanylyltransferase</fullName>
    </alternativeName>
</protein>
<dbReference type="GO" id="GO:0008820">
    <property type="term" value="F:cobinamide phosphate guanylyltransferase activity"/>
    <property type="evidence" value="ECO:0007669"/>
    <property type="project" value="UniProtKB-EC"/>
</dbReference>
<evidence type="ECO:0000256" key="14">
    <source>
        <dbReference type="ARBA" id="ARBA00022840"/>
    </source>
</evidence>